<proteinExistence type="predicted"/>
<organism evidence="1 2">
    <name type="scientific">Labrys wisconsinensis</name>
    <dbReference type="NCBI Taxonomy" id="425677"/>
    <lineage>
        <taxon>Bacteria</taxon>
        <taxon>Pseudomonadati</taxon>
        <taxon>Pseudomonadota</taxon>
        <taxon>Alphaproteobacteria</taxon>
        <taxon>Hyphomicrobiales</taxon>
        <taxon>Xanthobacteraceae</taxon>
        <taxon>Labrys</taxon>
    </lineage>
</organism>
<protein>
    <recommendedName>
        <fullName evidence="3">DUF2735 domain-containing protein</fullName>
    </recommendedName>
</protein>
<accession>A0ABU0J063</accession>
<dbReference type="Pfam" id="PF10931">
    <property type="entry name" value="DUF2735"/>
    <property type="match status" value="1"/>
</dbReference>
<evidence type="ECO:0008006" key="3">
    <source>
        <dbReference type="Google" id="ProtNLM"/>
    </source>
</evidence>
<reference evidence="1 2" key="1">
    <citation type="submission" date="2023-07" db="EMBL/GenBank/DDBJ databases">
        <title>Genomic Encyclopedia of Type Strains, Phase IV (KMG-IV): sequencing the most valuable type-strain genomes for metagenomic binning, comparative biology and taxonomic classification.</title>
        <authorList>
            <person name="Goeker M."/>
        </authorList>
    </citation>
    <scope>NUCLEOTIDE SEQUENCE [LARGE SCALE GENOMIC DNA]</scope>
    <source>
        <strain evidence="1 2">DSM 19619</strain>
    </source>
</reference>
<evidence type="ECO:0000313" key="1">
    <source>
        <dbReference type="EMBL" id="MDQ0467651.1"/>
    </source>
</evidence>
<dbReference type="Proteomes" id="UP001242480">
    <property type="component" value="Unassembled WGS sequence"/>
</dbReference>
<dbReference type="RefSeq" id="WP_307267580.1">
    <property type="nucleotide sequence ID" value="NZ_JAUSVX010000001.1"/>
</dbReference>
<dbReference type="EMBL" id="JAUSVX010000001">
    <property type="protein sequence ID" value="MDQ0467651.1"/>
    <property type="molecule type" value="Genomic_DNA"/>
</dbReference>
<sequence length="63" mass="7107">MTEGTDRRSAKIYQFPPRGRVAARRRDEVKTELEAAAMRACDAASGSGWYHEAAILEERTTKH</sequence>
<evidence type="ECO:0000313" key="2">
    <source>
        <dbReference type="Proteomes" id="UP001242480"/>
    </source>
</evidence>
<gene>
    <name evidence="1" type="ORF">QO011_000646</name>
</gene>
<dbReference type="InterPro" id="IPR021232">
    <property type="entry name" value="DUF2735"/>
</dbReference>
<comment type="caution">
    <text evidence="1">The sequence shown here is derived from an EMBL/GenBank/DDBJ whole genome shotgun (WGS) entry which is preliminary data.</text>
</comment>
<keyword evidence="2" id="KW-1185">Reference proteome</keyword>
<name>A0ABU0J063_9HYPH</name>